<reference evidence="2 3" key="1">
    <citation type="submission" date="2014-04" db="EMBL/GenBank/DDBJ databases">
        <authorList>
            <consortium name="DOE Joint Genome Institute"/>
            <person name="Kuo A."/>
            <person name="Girlanda M."/>
            <person name="Perotto S."/>
            <person name="Kohler A."/>
            <person name="Nagy L.G."/>
            <person name="Floudas D."/>
            <person name="Copeland A."/>
            <person name="Barry K.W."/>
            <person name="Cichocki N."/>
            <person name="Veneault-Fourrey C."/>
            <person name="LaButti K."/>
            <person name="Lindquist E.A."/>
            <person name="Lipzen A."/>
            <person name="Lundell T."/>
            <person name="Morin E."/>
            <person name="Murat C."/>
            <person name="Sun H."/>
            <person name="Tunlid A."/>
            <person name="Henrissat B."/>
            <person name="Grigoriev I.V."/>
            <person name="Hibbett D.S."/>
            <person name="Martin F."/>
            <person name="Nordberg H.P."/>
            <person name="Cantor M.N."/>
            <person name="Hua S.X."/>
        </authorList>
    </citation>
    <scope>NUCLEOTIDE SEQUENCE [LARGE SCALE GENOMIC DNA]</scope>
    <source>
        <strain evidence="2 3">MUT 4182</strain>
    </source>
</reference>
<organism evidence="2 3">
    <name type="scientific">Tulasnella calospora MUT 4182</name>
    <dbReference type="NCBI Taxonomy" id="1051891"/>
    <lineage>
        <taxon>Eukaryota</taxon>
        <taxon>Fungi</taxon>
        <taxon>Dikarya</taxon>
        <taxon>Basidiomycota</taxon>
        <taxon>Agaricomycotina</taxon>
        <taxon>Agaricomycetes</taxon>
        <taxon>Cantharellales</taxon>
        <taxon>Tulasnellaceae</taxon>
        <taxon>Tulasnella</taxon>
    </lineage>
</organism>
<dbReference type="Pfam" id="PF11578">
    <property type="entry name" value="DUF3237"/>
    <property type="match status" value="1"/>
</dbReference>
<dbReference type="HOGENOM" id="CLU_1612033_0_0_1"/>
<reference evidence="3" key="2">
    <citation type="submission" date="2015-01" db="EMBL/GenBank/DDBJ databases">
        <title>Evolutionary Origins and Diversification of the Mycorrhizal Mutualists.</title>
        <authorList>
            <consortium name="DOE Joint Genome Institute"/>
            <consortium name="Mycorrhizal Genomics Consortium"/>
            <person name="Kohler A."/>
            <person name="Kuo A."/>
            <person name="Nagy L.G."/>
            <person name="Floudas D."/>
            <person name="Copeland A."/>
            <person name="Barry K.W."/>
            <person name="Cichocki N."/>
            <person name="Veneault-Fourrey C."/>
            <person name="LaButti K."/>
            <person name="Lindquist E.A."/>
            <person name="Lipzen A."/>
            <person name="Lundell T."/>
            <person name="Morin E."/>
            <person name="Murat C."/>
            <person name="Riley R."/>
            <person name="Ohm R."/>
            <person name="Sun H."/>
            <person name="Tunlid A."/>
            <person name="Henrissat B."/>
            <person name="Grigoriev I.V."/>
            <person name="Hibbett D.S."/>
            <person name="Martin F."/>
        </authorList>
    </citation>
    <scope>NUCLEOTIDE SEQUENCE [LARGE SCALE GENOMIC DNA]</scope>
    <source>
        <strain evidence="3">MUT 4182</strain>
    </source>
</reference>
<dbReference type="Gene3D" id="2.40.160.20">
    <property type="match status" value="1"/>
</dbReference>
<dbReference type="EMBL" id="KN822949">
    <property type="protein sequence ID" value="KIO33238.1"/>
    <property type="molecule type" value="Genomic_DNA"/>
</dbReference>
<keyword evidence="1" id="KW-0732">Signal</keyword>
<proteinExistence type="predicted"/>
<keyword evidence="3" id="KW-1185">Reference proteome</keyword>
<evidence type="ECO:0000313" key="3">
    <source>
        <dbReference type="Proteomes" id="UP000054248"/>
    </source>
</evidence>
<sequence>MRFASSLLILSSIAASVFAGFNPPSAPRSYFIMSGVVDITAPVQIPNPLGTRVSNTWTGGNFTDYKGNVFATVVPGAGGENGLVDSAGFFHLDARMTLKLVNESDTYAYLQYMGIGQFGAVDNFYMRIETNSIKYSFLNQIFVWGNATIPGAYLLVDTFSPTKPM</sequence>
<dbReference type="OrthoDB" id="3190763at2759"/>
<dbReference type="Proteomes" id="UP000054248">
    <property type="component" value="Unassembled WGS sequence"/>
</dbReference>
<evidence type="ECO:0008006" key="4">
    <source>
        <dbReference type="Google" id="ProtNLM"/>
    </source>
</evidence>
<accession>A0A0C3LGZ5</accession>
<gene>
    <name evidence="2" type="ORF">M407DRAFT_4026</name>
</gene>
<feature type="chain" id="PRO_5002166529" description="Dirigent protein" evidence="1">
    <location>
        <begin position="20"/>
        <end position="165"/>
    </location>
</feature>
<evidence type="ECO:0000256" key="1">
    <source>
        <dbReference type="SAM" id="SignalP"/>
    </source>
</evidence>
<dbReference type="AlphaFoldDB" id="A0A0C3LGZ5"/>
<name>A0A0C3LGZ5_9AGAM</name>
<feature type="signal peptide" evidence="1">
    <location>
        <begin position="1"/>
        <end position="19"/>
    </location>
</feature>
<evidence type="ECO:0000313" key="2">
    <source>
        <dbReference type="EMBL" id="KIO33238.1"/>
    </source>
</evidence>
<protein>
    <recommendedName>
        <fullName evidence="4">Dirigent protein</fullName>
    </recommendedName>
</protein>